<gene>
    <name evidence="1" type="ORF">V7S43_000548</name>
</gene>
<organism evidence="1 2">
    <name type="scientific">Phytophthora oleae</name>
    <dbReference type="NCBI Taxonomy" id="2107226"/>
    <lineage>
        <taxon>Eukaryota</taxon>
        <taxon>Sar</taxon>
        <taxon>Stramenopiles</taxon>
        <taxon>Oomycota</taxon>
        <taxon>Peronosporomycetes</taxon>
        <taxon>Peronosporales</taxon>
        <taxon>Peronosporaceae</taxon>
        <taxon>Phytophthora</taxon>
    </lineage>
</organism>
<keyword evidence="2" id="KW-1185">Reference proteome</keyword>
<evidence type="ECO:0000313" key="1">
    <source>
        <dbReference type="EMBL" id="KAL3674604.1"/>
    </source>
</evidence>
<reference evidence="1 2" key="1">
    <citation type="submission" date="2024-09" db="EMBL/GenBank/DDBJ databases">
        <title>Genome sequencing and assembly of Phytophthora oleae, isolate VK10A, causative agent of rot of olive drupes.</title>
        <authorList>
            <person name="Conti Taguali S."/>
            <person name="Riolo M."/>
            <person name="La Spada F."/>
            <person name="Cacciola S.O."/>
            <person name="Dionisio G."/>
        </authorList>
    </citation>
    <scope>NUCLEOTIDE SEQUENCE [LARGE SCALE GENOMIC DNA]</scope>
    <source>
        <strain evidence="1 2">VK10A</strain>
    </source>
</reference>
<evidence type="ECO:0000313" key="2">
    <source>
        <dbReference type="Proteomes" id="UP001632037"/>
    </source>
</evidence>
<dbReference type="EMBL" id="JBIMZQ010000001">
    <property type="protein sequence ID" value="KAL3674604.1"/>
    <property type="molecule type" value="Genomic_DNA"/>
</dbReference>
<name>A0ABD3G9X8_9STRA</name>
<dbReference type="Proteomes" id="UP001632037">
    <property type="component" value="Unassembled WGS sequence"/>
</dbReference>
<dbReference type="AlphaFoldDB" id="A0ABD3G9X8"/>
<comment type="caution">
    <text evidence="1">The sequence shown here is derived from an EMBL/GenBank/DDBJ whole genome shotgun (WGS) entry which is preliminary data.</text>
</comment>
<accession>A0ABD3G9X8</accession>
<protein>
    <submittedName>
        <fullName evidence="1">Uncharacterized protein</fullName>
    </submittedName>
</protein>
<sequence length="71" mass="7950">MFLQKCRSRCNPIKSPPVLLVALNTIEQQLQQTHWKSKRLRDVTVVDIRAEPSKAGDADATIVAGYSNVWG</sequence>
<proteinExistence type="predicted"/>